<dbReference type="Proteomes" id="UP000054359">
    <property type="component" value="Unassembled WGS sequence"/>
</dbReference>
<organism evidence="2 3">
    <name type="scientific">Stegodyphus mimosarum</name>
    <name type="common">African social velvet spider</name>
    <dbReference type="NCBI Taxonomy" id="407821"/>
    <lineage>
        <taxon>Eukaryota</taxon>
        <taxon>Metazoa</taxon>
        <taxon>Ecdysozoa</taxon>
        <taxon>Arthropoda</taxon>
        <taxon>Chelicerata</taxon>
        <taxon>Arachnida</taxon>
        <taxon>Araneae</taxon>
        <taxon>Araneomorphae</taxon>
        <taxon>Entelegynae</taxon>
        <taxon>Eresoidea</taxon>
        <taxon>Eresidae</taxon>
        <taxon>Stegodyphus</taxon>
    </lineage>
</organism>
<sequence length="96" mass="11650">MWRQIQYEDEFYDIIREHDLFPDVMPLDRCPALYPRHQVTETVRRKFGRVRQCGCEGTITKTYRRSPKDHTMELKTKISHSPAPREEKFPVFSCYR</sequence>
<feature type="non-terminal residue" evidence="2">
    <location>
        <position position="96"/>
    </location>
</feature>
<dbReference type="EMBL" id="KK118902">
    <property type="protein sequence ID" value="KFM74178.1"/>
    <property type="molecule type" value="Genomic_DNA"/>
</dbReference>
<keyword evidence="3" id="KW-1185">Reference proteome</keyword>
<dbReference type="AlphaFoldDB" id="A0A087U9Y9"/>
<evidence type="ECO:0000256" key="1">
    <source>
        <dbReference type="SAM" id="MobiDB-lite"/>
    </source>
</evidence>
<evidence type="ECO:0000313" key="3">
    <source>
        <dbReference type="Proteomes" id="UP000054359"/>
    </source>
</evidence>
<name>A0A087U9Y9_STEMI</name>
<proteinExistence type="predicted"/>
<evidence type="ECO:0000313" key="2">
    <source>
        <dbReference type="EMBL" id="KFM74178.1"/>
    </source>
</evidence>
<reference evidence="2 3" key="1">
    <citation type="submission" date="2013-11" db="EMBL/GenBank/DDBJ databases">
        <title>Genome sequencing of Stegodyphus mimosarum.</title>
        <authorList>
            <person name="Bechsgaard J."/>
        </authorList>
    </citation>
    <scope>NUCLEOTIDE SEQUENCE [LARGE SCALE GENOMIC DNA]</scope>
</reference>
<dbReference type="OrthoDB" id="6433096at2759"/>
<protein>
    <submittedName>
        <fullName evidence="2">Uncharacterized protein</fullName>
    </submittedName>
</protein>
<feature type="region of interest" description="Disordered" evidence="1">
    <location>
        <begin position="66"/>
        <end position="96"/>
    </location>
</feature>
<accession>A0A087U9Y9</accession>
<feature type="compositionally biased region" description="Basic and acidic residues" evidence="1">
    <location>
        <begin position="66"/>
        <end position="76"/>
    </location>
</feature>
<gene>
    <name evidence="2" type="ORF">X975_13492</name>
</gene>